<dbReference type="Proteomes" id="UP000001312">
    <property type="component" value="Unassembled WGS sequence"/>
</dbReference>
<dbReference type="GeneID" id="5488090"/>
<dbReference type="InParanoid" id="A7EQC8"/>
<proteinExistence type="predicted"/>
<dbReference type="KEGG" id="ssl:SS1G_07529"/>
<dbReference type="RefSeq" id="XP_001592081.1">
    <property type="nucleotide sequence ID" value="XM_001592031.1"/>
</dbReference>
<reference evidence="2" key="1">
    <citation type="journal article" date="2011" name="PLoS Genet.">
        <title>Genomic analysis of the necrotrophic fungal pathogens Sclerotinia sclerotiorum and Botrytis cinerea.</title>
        <authorList>
            <person name="Amselem J."/>
            <person name="Cuomo C.A."/>
            <person name="van Kan J.A."/>
            <person name="Viaud M."/>
            <person name="Benito E.P."/>
            <person name="Couloux A."/>
            <person name="Coutinho P.M."/>
            <person name="de Vries R.P."/>
            <person name="Dyer P.S."/>
            <person name="Fillinger S."/>
            <person name="Fournier E."/>
            <person name="Gout L."/>
            <person name="Hahn M."/>
            <person name="Kohn L."/>
            <person name="Lapalu N."/>
            <person name="Plummer K.M."/>
            <person name="Pradier J.M."/>
            <person name="Quevillon E."/>
            <person name="Sharon A."/>
            <person name="Simon A."/>
            <person name="ten Have A."/>
            <person name="Tudzynski B."/>
            <person name="Tudzynski P."/>
            <person name="Wincker P."/>
            <person name="Andrew M."/>
            <person name="Anthouard V."/>
            <person name="Beever R.E."/>
            <person name="Beffa R."/>
            <person name="Benoit I."/>
            <person name="Bouzid O."/>
            <person name="Brault B."/>
            <person name="Chen Z."/>
            <person name="Choquer M."/>
            <person name="Collemare J."/>
            <person name="Cotton P."/>
            <person name="Danchin E.G."/>
            <person name="Da Silva C."/>
            <person name="Gautier A."/>
            <person name="Giraud C."/>
            <person name="Giraud T."/>
            <person name="Gonzalez C."/>
            <person name="Grossetete S."/>
            <person name="Guldener U."/>
            <person name="Henrissat B."/>
            <person name="Howlett B.J."/>
            <person name="Kodira C."/>
            <person name="Kretschmer M."/>
            <person name="Lappartient A."/>
            <person name="Leroch M."/>
            <person name="Levis C."/>
            <person name="Mauceli E."/>
            <person name="Neuveglise C."/>
            <person name="Oeser B."/>
            <person name="Pearson M."/>
            <person name="Poulain J."/>
            <person name="Poussereau N."/>
            <person name="Quesneville H."/>
            <person name="Rascle C."/>
            <person name="Schumacher J."/>
            <person name="Segurens B."/>
            <person name="Sexton A."/>
            <person name="Silva E."/>
            <person name="Sirven C."/>
            <person name="Soanes D.M."/>
            <person name="Talbot N.J."/>
            <person name="Templeton M."/>
            <person name="Yandava C."/>
            <person name="Yarden O."/>
            <person name="Zeng Q."/>
            <person name="Rollins J.A."/>
            <person name="Lebrun M.H."/>
            <person name="Dickman M."/>
        </authorList>
    </citation>
    <scope>NUCLEOTIDE SEQUENCE [LARGE SCALE GENOMIC DNA]</scope>
    <source>
        <strain evidence="2">ATCC 18683 / 1980 / Ss-1</strain>
    </source>
</reference>
<gene>
    <name evidence="1" type="ORF">SS1G_07529</name>
</gene>
<protein>
    <submittedName>
        <fullName evidence="1">Uncharacterized protein</fullName>
    </submittedName>
</protein>
<sequence>MNTDEMQFYCGKLAGRKKVIEKGMMLILESTHRRQVHFEVRDHFPSSILLCWYGRWGDKKVNDRIPRVKFWMFSCSAHEASICSFANAARYTVFGNTEDRSYRTSLIIVTQQEIRGDKPAESSSVFHTIK</sequence>
<organism evidence="1 2">
    <name type="scientific">Sclerotinia sclerotiorum (strain ATCC 18683 / 1980 / Ss-1)</name>
    <name type="common">White mold</name>
    <name type="synonym">Whetzelinia sclerotiorum</name>
    <dbReference type="NCBI Taxonomy" id="665079"/>
    <lineage>
        <taxon>Eukaryota</taxon>
        <taxon>Fungi</taxon>
        <taxon>Dikarya</taxon>
        <taxon>Ascomycota</taxon>
        <taxon>Pezizomycotina</taxon>
        <taxon>Leotiomycetes</taxon>
        <taxon>Helotiales</taxon>
        <taxon>Sclerotiniaceae</taxon>
        <taxon>Sclerotinia</taxon>
    </lineage>
</organism>
<evidence type="ECO:0000313" key="2">
    <source>
        <dbReference type="Proteomes" id="UP000001312"/>
    </source>
</evidence>
<evidence type="ECO:0000313" key="1">
    <source>
        <dbReference type="EMBL" id="EDO05044.1"/>
    </source>
</evidence>
<name>A7EQC8_SCLS1</name>
<dbReference type="EMBL" id="CH476629">
    <property type="protein sequence ID" value="EDO05044.1"/>
    <property type="molecule type" value="Genomic_DNA"/>
</dbReference>
<dbReference type="AlphaFoldDB" id="A7EQC8"/>
<dbReference type="HOGENOM" id="CLU_1939406_0_0_1"/>
<keyword evidence="2" id="KW-1185">Reference proteome</keyword>
<accession>A7EQC8</accession>